<evidence type="ECO:0000256" key="1">
    <source>
        <dbReference type="ARBA" id="ARBA00004442"/>
    </source>
</evidence>
<evidence type="ECO:0000313" key="8">
    <source>
        <dbReference type="EMBL" id="QKW93706.1"/>
    </source>
</evidence>
<keyword evidence="3 5" id="KW-0472">Membrane</keyword>
<dbReference type="PANTHER" id="PTHR30329">
    <property type="entry name" value="STATOR ELEMENT OF FLAGELLAR MOTOR COMPLEX"/>
    <property type="match status" value="1"/>
</dbReference>
<dbReference type="Gene3D" id="3.30.1330.60">
    <property type="entry name" value="OmpA-like domain"/>
    <property type="match status" value="1"/>
</dbReference>
<dbReference type="GO" id="GO:0005509">
    <property type="term" value="F:calcium ion binding"/>
    <property type="evidence" value="ECO:0007669"/>
    <property type="project" value="InterPro"/>
</dbReference>
<dbReference type="PRINTS" id="PR01023">
    <property type="entry name" value="NAFLGMOTY"/>
</dbReference>
<dbReference type="PRINTS" id="PR01021">
    <property type="entry name" value="OMPADOMAIN"/>
</dbReference>
<dbReference type="EMBL" id="MT520814">
    <property type="protein sequence ID" value="QKW93736.1"/>
    <property type="molecule type" value="Genomic_DNA"/>
</dbReference>
<dbReference type="InterPro" id="IPR050330">
    <property type="entry name" value="Bact_OuterMem_StrucFunc"/>
</dbReference>
<keyword evidence="8" id="KW-0969">Cilium</keyword>
<feature type="compositionally biased region" description="Polar residues" evidence="6">
    <location>
        <begin position="599"/>
        <end position="608"/>
    </location>
</feature>
<dbReference type="InterPro" id="IPR006665">
    <property type="entry name" value="OmpA-like"/>
</dbReference>
<comment type="subcellular location">
    <subcellularLocation>
        <location evidence="1">Cell outer membrane</location>
    </subcellularLocation>
</comment>
<feature type="domain" description="OmpA-like" evidence="7">
    <location>
        <begin position="486"/>
        <end position="604"/>
    </location>
</feature>
<proteinExistence type="predicted"/>
<accession>A0A7D4XJ86</accession>
<keyword evidence="8" id="KW-0966">Cell projection</keyword>
<dbReference type="InterPro" id="IPR036737">
    <property type="entry name" value="OmpA-like_sf"/>
</dbReference>
<dbReference type="PROSITE" id="PS01068">
    <property type="entry name" value="OMPA_1"/>
    <property type="match status" value="1"/>
</dbReference>
<evidence type="ECO:0000256" key="3">
    <source>
        <dbReference type="ARBA" id="ARBA00023136"/>
    </source>
</evidence>
<feature type="region of interest" description="Disordered" evidence="6">
    <location>
        <begin position="581"/>
        <end position="608"/>
    </location>
</feature>
<evidence type="ECO:0000256" key="2">
    <source>
        <dbReference type="ARBA" id="ARBA00022729"/>
    </source>
</evidence>
<dbReference type="InterPro" id="IPR006664">
    <property type="entry name" value="OMP_bac"/>
</dbReference>
<dbReference type="InterPro" id="IPR006690">
    <property type="entry name" value="OMPA-like_CS"/>
</dbReference>
<dbReference type="InterPro" id="IPR028974">
    <property type="entry name" value="TSP_type-3_rpt"/>
</dbReference>
<evidence type="ECO:0000256" key="5">
    <source>
        <dbReference type="PROSITE-ProRule" id="PRU00473"/>
    </source>
</evidence>
<dbReference type="SUPFAM" id="SSF103088">
    <property type="entry name" value="OmpA-like"/>
    <property type="match status" value="1"/>
</dbReference>
<protein>
    <submittedName>
        <fullName evidence="8">Flagellar motor rotation protein MotB</fullName>
    </submittedName>
</protein>
<evidence type="ECO:0000259" key="7">
    <source>
        <dbReference type="PROSITE" id="PS51123"/>
    </source>
</evidence>
<sequence>MSDVTLIAGSSVAVARRACLPGYPFALVRLLALVMALTGGASLGQPPGLPETELERLSLNPSGAGSLLLGTGELLQKGGYRLSLTGHYENDPLVLYLDGERVGSVVKHRMTGHLTAAYGLLDRLEVAVQVPVLLMQRGDDLTASGVGQPKDGIALGTPFLSLRLGLLSKQQAHPVDLSVGVHTGLPLGSAEALARGRPLHAIPSVMVGRRFGFLRAGLDVGLVMRPRTIFSEDANVRDEQGNAVRLGGVLATTGEGLRGELNLIASLPLEREGSSVEALAGARMPLSESLEAYALAGLGFGNAPGTPTFRGLLGVAFGSMPPRCVAGGKHRPEQCPELDDDNDGVKNRADACPLEGGRVDAQGCPVKDVDGDGVMDPDDQCSSVAGDPSLRGCPDTDKDGIQDTADKCSQTFGVAQFQGCPDTDKDGIQDTADACPAEPGIAELKGCPARDTDGDAMADHVDNCPSEAGPTDNQGCPAKQKQLVVIKQDRIEIKETVHFDTARATIQRRSFKLLDQVAKVLLAHPELKKVWVEGHTDNVGKPEANLKLSQRRAEAVRDHLIKKGVAPERLEARGYGQERHIASNDTSEGRAANRRVEFLTTSRESGQQ</sequence>
<dbReference type="Gene3D" id="4.10.1080.10">
    <property type="entry name" value="TSP type-3 repeat"/>
    <property type="match status" value="1"/>
</dbReference>
<name>A0A7D4XJ86_9BACT</name>
<dbReference type="PANTHER" id="PTHR30329:SF21">
    <property type="entry name" value="LIPOPROTEIN YIAD-RELATED"/>
    <property type="match status" value="1"/>
</dbReference>
<organism evidence="8">
    <name type="scientific">Vitiosangium cumulatum</name>
    <dbReference type="NCBI Taxonomy" id="1867796"/>
    <lineage>
        <taxon>Bacteria</taxon>
        <taxon>Pseudomonadati</taxon>
        <taxon>Myxococcota</taxon>
        <taxon>Myxococcia</taxon>
        <taxon>Myxococcales</taxon>
        <taxon>Cystobacterineae</taxon>
        <taxon>Archangiaceae</taxon>
        <taxon>Vitiosangium</taxon>
    </lineage>
</organism>
<dbReference type="GO" id="GO:0007155">
    <property type="term" value="P:cell adhesion"/>
    <property type="evidence" value="ECO:0007669"/>
    <property type="project" value="InterPro"/>
</dbReference>
<reference evidence="8" key="1">
    <citation type="journal article" date="2020" name="Molecules">
        <title>2-Hydroxysorangiadenosine: Structure and Biosynthesis of a Myxobacterial Sesquiterpene-Nucleoside.</title>
        <authorList>
            <person name="Okoth D.A."/>
            <person name="Hug J.J."/>
            <person name="Garcia R."/>
            <person name="Sproer C."/>
            <person name="Overmann J."/>
            <person name="Muller R."/>
        </authorList>
    </citation>
    <scope>NUCLEOTIDE SEQUENCE</scope>
    <source>
        <strain evidence="8">MCy10943</strain>
    </source>
</reference>
<dbReference type="InterPro" id="IPR003367">
    <property type="entry name" value="Thrombospondin_3-like_rpt"/>
</dbReference>
<dbReference type="CDD" id="cd07185">
    <property type="entry name" value="OmpA_C-like"/>
    <property type="match status" value="1"/>
</dbReference>
<dbReference type="EMBL" id="MT520813">
    <property type="protein sequence ID" value="QKW93706.1"/>
    <property type="molecule type" value="Genomic_DNA"/>
</dbReference>
<dbReference type="GO" id="GO:0009279">
    <property type="term" value="C:cell outer membrane"/>
    <property type="evidence" value="ECO:0007669"/>
    <property type="project" value="UniProtKB-SubCell"/>
</dbReference>
<dbReference type="Pfam" id="PF02412">
    <property type="entry name" value="TSP_3"/>
    <property type="match status" value="4"/>
</dbReference>
<keyword evidence="2" id="KW-0732">Signal</keyword>
<dbReference type="PROSITE" id="PS51123">
    <property type="entry name" value="OMPA_2"/>
    <property type="match status" value="1"/>
</dbReference>
<evidence type="ECO:0000256" key="6">
    <source>
        <dbReference type="SAM" id="MobiDB-lite"/>
    </source>
</evidence>
<evidence type="ECO:0000256" key="4">
    <source>
        <dbReference type="ARBA" id="ARBA00023237"/>
    </source>
</evidence>
<dbReference type="Pfam" id="PF00691">
    <property type="entry name" value="OmpA"/>
    <property type="match status" value="1"/>
</dbReference>
<dbReference type="SUPFAM" id="SSF103647">
    <property type="entry name" value="TSP type-3 repeat"/>
    <property type="match status" value="1"/>
</dbReference>
<dbReference type="AlphaFoldDB" id="A0A7D4XJ86"/>
<keyword evidence="8" id="KW-0282">Flagellum</keyword>
<keyword evidence="4" id="KW-0998">Cell outer membrane</keyword>